<accession>A0ABS8TMX1</accession>
<name>A0ABS8TMX1_DATST</name>
<evidence type="ECO:0000313" key="3">
    <source>
        <dbReference type="Proteomes" id="UP000823775"/>
    </source>
</evidence>
<evidence type="ECO:0000256" key="1">
    <source>
        <dbReference type="SAM" id="MobiDB-lite"/>
    </source>
</evidence>
<comment type="caution">
    <text evidence="2">The sequence shown here is derived from an EMBL/GenBank/DDBJ whole genome shotgun (WGS) entry which is preliminary data.</text>
</comment>
<feature type="compositionally biased region" description="Basic and acidic residues" evidence="1">
    <location>
        <begin position="69"/>
        <end position="78"/>
    </location>
</feature>
<dbReference type="Proteomes" id="UP000823775">
    <property type="component" value="Unassembled WGS sequence"/>
</dbReference>
<keyword evidence="3" id="KW-1185">Reference proteome</keyword>
<dbReference type="EMBL" id="JACEIK010001885">
    <property type="protein sequence ID" value="MCD7472887.1"/>
    <property type="molecule type" value="Genomic_DNA"/>
</dbReference>
<evidence type="ECO:0000313" key="2">
    <source>
        <dbReference type="EMBL" id="MCD7472887.1"/>
    </source>
</evidence>
<proteinExistence type="predicted"/>
<protein>
    <submittedName>
        <fullName evidence="2">Uncharacterized protein</fullName>
    </submittedName>
</protein>
<reference evidence="2 3" key="1">
    <citation type="journal article" date="2021" name="BMC Genomics">
        <title>Datura genome reveals duplications of psychoactive alkaloid biosynthetic genes and high mutation rate following tissue culture.</title>
        <authorList>
            <person name="Rajewski A."/>
            <person name="Carter-House D."/>
            <person name="Stajich J."/>
            <person name="Litt A."/>
        </authorList>
    </citation>
    <scope>NUCLEOTIDE SEQUENCE [LARGE SCALE GENOMIC DNA]</scope>
    <source>
        <strain evidence="2">AR-01</strain>
    </source>
</reference>
<sequence>MEDIDTFQNDRSMGREMILAMKYKIVELSSQLPNQVEASWARDRQRDDIMGLKCLSIQRQVYGQYRDLVDKPSNNEDEVKNEDDQVTNTLG</sequence>
<feature type="region of interest" description="Disordered" evidence="1">
    <location>
        <begin position="69"/>
        <end position="91"/>
    </location>
</feature>
<organism evidence="2 3">
    <name type="scientific">Datura stramonium</name>
    <name type="common">Jimsonweed</name>
    <name type="synonym">Common thornapple</name>
    <dbReference type="NCBI Taxonomy" id="4076"/>
    <lineage>
        <taxon>Eukaryota</taxon>
        <taxon>Viridiplantae</taxon>
        <taxon>Streptophyta</taxon>
        <taxon>Embryophyta</taxon>
        <taxon>Tracheophyta</taxon>
        <taxon>Spermatophyta</taxon>
        <taxon>Magnoliopsida</taxon>
        <taxon>eudicotyledons</taxon>
        <taxon>Gunneridae</taxon>
        <taxon>Pentapetalae</taxon>
        <taxon>asterids</taxon>
        <taxon>lamiids</taxon>
        <taxon>Solanales</taxon>
        <taxon>Solanaceae</taxon>
        <taxon>Solanoideae</taxon>
        <taxon>Datureae</taxon>
        <taxon>Datura</taxon>
    </lineage>
</organism>
<gene>
    <name evidence="2" type="ORF">HAX54_014295</name>
</gene>